<organism evidence="4 5">
    <name type="scientific">Triticum urartu</name>
    <name type="common">Red wild einkorn</name>
    <name type="synonym">Crithodium urartu</name>
    <dbReference type="NCBI Taxonomy" id="4572"/>
    <lineage>
        <taxon>Eukaryota</taxon>
        <taxon>Viridiplantae</taxon>
        <taxon>Streptophyta</taxon>
        <taxon>Embryophyta</taxon>
        <taxon>Tracheophyta</taxon>
        <taxon>Spermatophyta</taxon>
        <taxon>Magnoliopsida</taxon>
        <taxon>Liliopsida</taxon>
        <taxon>Poales</taxon>
        <taxon>Poaceae</taxon>
        <taxon>BOP clade</taxon>
        <taxon>Pooideae</taxon>
        <taxon>Triticodae</taxon>
        <taxon>Triticeae</taxon>
        <taxon>Triticinae</taxon>
        <taxon>Triticum</taxon>
    </lineage>
</organism>
<evidence type="ECO:0000256" key="2">
    <source>
        <dbReference type="SAM" id="MobiDB-lite"/>
    </source>
</evidence>
<dbReference type="GO" id="GO:0003676">
    <property type="term" value="F:nucleic acid binding"/>
    <property type="evidence" value="ECO:0007669"/>
    <property type="project" value="InterPro"/>
</dbReference>
<evidence type="ECO:0000256" key="1">
    <source>
        <dbReference type="RuleBase" id="RU367018"/>
    </source>
</evidence>
<dbReference type="AlphaFoldDB" id="A0A8R7QQP2"/>
<reference evidence="4" key="3">
    <citation type="submission" date="2022-06" db="UniProtKB">
        <authorList>
            <consortium name="EnsemblPlants"/>
        </authorList>
    </citation>
    <scope>IDENTIFICATION</scope>
</reference>
<dbReference type="Gramene" id="TuG1812G0600001323.01.T01">
    <property type="protein sequence ID" value="TuG1812G0600001323.01.T01"/>
    <property type="gene ID" value="TuG1812G0600001323.01"/>
</dbReference>
<evidence type="ECO:0000313" key="5">
    <source>
        <dbReference type="Proteomes" id="UP000015106"/>
    </source>
</evidence>
<dbReference type="Gramene" id="TuG1812G0600000095.01.T01">
    <property type="protein sequence ID" value="TuG1812G0600000095.01.T01"/>
    <property type="gene ID" value="TuG1812G0600000095.01"/>
</dbReference>
<proteinExistence type="inferred from homology"/>
<dbReference type="GO" id="GO:0006355">
    <property type="term" value="P:regulation of DNA-templated transcription"/>
    <property type="evidence" value="ECO:0007669"/>
    <property type="project" value="UniProtKB-UniRule"/>
</dbReference>
<dbReference type="OrthoDB" id="693512at2759"/>
<dbReference type="KEGG" id="tua:125515756"/>
<dbReference type="SUPFAM" id="SSF57756">
    <property type="entry name" value="Retrovirus zinc finger-like domains"/>
    <property type="match status" value="1"/>
</dbReference>
<dbReference type="InterPro" id="IPR031052">
    <property type="entry name" value="FHY3/FAR1"/>
</dbReference>
<dbReference type="GeneID" id="125515756"/>
<dbReference type="Gene3D" id="4.10.60.10">
    <property type="entry name" value="Zinc finger, CCHC-type"/>
    <property type="match status" value="1"/>
</dbReference>
<dbReference type="InterPro" id="IPR001878">
    <property type="entry name" value="Znf_CCHC"/>
</dbReference>
<name>A0A8R7QQP2_TRIUA</name>
<dbReference type="EnsemblPlants" id="TuG1812G0600001323.01.T01">
    <property type="protein sequence ID" value="TuG1812G0600001323.01.T01"/>
    <property type="gene ID" value="TuG1812G0600001323.01"/>
</dbReference>
<dbReference type="InterPro" id="IPR036875">
    <property type="entry name" value="Znf_CCHC_sf"/>
</dbReference>
<feature type="region of interest" description="Disordered" evidence="2">
    <location>
        <begin position="376"/>
        <end position="402"/>
    </location>
</feature>
<evidence type="ECO:0000259" key="3">
    <source>
        <dbReference type="SMART" id="SM00343"/>
    </source>
</evidence>
<reference evidence="4" key="2">
    <citation type="submission" date="2018-03" db="EMBL/GenBank/DDBJ databases">
        <title>The Triticum urartu genome reveals the dynamic nature of wheat genome evolution.</title>
        <authorList>
            <person name="Ling H."/>
            <person name="Ma B."/>
            <person name="Shi X."/>
            <person name="Liu H."/>
            <person name="Dong L."/>
            <person name="Sun H."/>
            <person name="Cao Y."/>
            <person name="Gao Q."/>
            <person name="Zheng S."/>
            <person name="Li Y."/>
            <person name="Yu Y."/>
            <person name="Du H."/>
            <person name="Qi M."/>
            <person name="Li Y."/>
            <person name="Yu H."/>
            <person name="Cui Y."/>
            <person name="Wang N."/>
            <person name="Chen C."/>
            <person name="Wu H."/>
            <person name="Zhao Y."/>
            <person name="Zhang J."/>
            <person name="Li Y."/>
            <person name="Zhou W."/>
            <person name="Zhang B."/>
            <person name="Hu W."/>
            <person name="Eijk M."/>
            <person name="Tang J."/>
            <person name="Witsenboer H."/>
            <person name="Zhao S."/>
            <person name="Li Z."/>
            <person name="Zhang A."/>
            <person name="Wang D."/>
            <person name="Liang C."/>
        </authorList>
    </citation>
    <scope>NUCLEOTIDE SEQUENCE [LARGE SCALE GENOMIC DNA]</scope>
    <source>
        <strain evidence="4">cv. G1812</strain>
    </source>
</reference>
<comment type="similarity">
    <text evidence="1">Belongs to the FHY3/FAR1 family.</text>
</comment>
<keyword evidence="5" id="KW-1185">Reference proteome</keyword>
<feature type="domain" description="CCHC-type" evidence="3">
    <location>
        <begin position="415"/>
        <end position="431"/>
    </location>
</feature>
<dbReference type="RefSeq" id="XP_048537216.1">
    <property type="nucleotide sequence ID" value="XM_048681259.1"/>
</dbReference>
<keyword evidence="1" id="KW-0539">Nucleus</keyword>
<dbReference type="GO" id="GO:0008270">
    <property type="term" value="F:zinc ion binding"/>
    <property type="evidence" value="ECO:0007669"/>
    <property type="project" value="UniProtKB-UniRule"/>
</dbReference>
<keyword evidence="1" id="KW-0479">Metal-binding</keyword>
<dbReference type="SMART" id="SM00343">
    <property type="entry name" value="ZnF_C2HC"/>
    <property type="match status" value="2"/>
</dbReference>
<dbReference type="GO" id="GO:0005634">
    <property type="term" value="C:nucleus"/>
    <property type="evidence" value="ECO:0007669"/>
    <property type="project" value="UniProtKB-SubCell"/>
</dbReference>
<dbReference type="Proteomes" id="UP000015106">
    <property type="component" value="Chromosome 6"/>
</dbReference>
<protein>
    <recommendedName>
        <fullName evidence="1">Protein FAR1-RELATED SEQUENCE</fullName>
    </recommendedName>
</protein>
<reference evidence="5" key="1">
    <citation type="journal article" date="2013" name="Nature">
        <title>Draft genome of the wheat A-genome progenitor Triticum urartu.</title>
        <authorList>
            <person name="Ling H.Q."/>
            <person name="Zhao S."/>
            <person name="Liu D."/>
            <person name="Wang J."/>
            <person name="Sun H."/>
            <person name="Zhang C."/>
            <person name="Fan H."/>
            <person name="Li D."/>
            <person name="Dong L."/>
            <person name="Tao Y."/>
            <person name="Gao C."/>
            <person name="Wu H."/>
            <person name="Li Y."/>
            <person name="Cui Y."/>
            <person name="Guo X."/>
            <person name="Zheng S."/>
            <person name="Wang B."/>
            <person name="Yu K."/>
            <person name="Liang Q."/>
            <person name="Yang W."/>
            <person name="Lou X."/>
            <person name="Chen J."/>
            <person name="Feng M."/>
            <person name="Jian J."/>
            <person name="Zhang X."/>
            <person name="Luo G."/>
            <person name="Jiang Y."/>
            <person name="Liu J."/>
            <person name="Wang Z."/>
            <person name="Sha Y."/>
            <person name="Zhang B."/>
            <person name="Wu H."/>
            <person name="Tang D."/>
            <person name="Shen Q."/>
            <person name="Xue P."/>
            <person name="Zou S."/>
            <person name="Wang X."/>
            <person name="Liu X."/>
            <person name="Wang F."/>
            <person name="Yang Y."/>
            <person name="An X."/>
            <person name="Dong Z."/>
            <person name="Zhang K."/>
            <person name="Zhang X."/>
            <person name="Luo M.C."/>
            <person name="Dvorak J."/>
            <person name="Tong Y."/>
            <person name="Wang J."/>
            <person name="Yang H."/>
            <person name="Li Z."/>
            <person name="Wang D."/>
            <person name="Zhang A."/>
            <person name="Wang J."/>
        </authorList>
    </citation>
    <scope>NUCLEOTIDE SEQUENCE</scope>
    <source>
        <strain evidence="5">cv. G1812</strain>
    </source>
</reference>
<keyword evidence="1" id="KW-0863">Zinc-finger</keyword>
<dbReference type="EnsemblPlants" id="TuG1812G0600000095.01.T01">
    <property type="protein sequence ID" value="TuG1812G0600000095.01.T01"/>
    <property type="gene ID" value="TuG1812G0600000095.01"/>
</dbReference>
<keyword evidence="1" id="KW-0862">Zinc</keyword>
<feature type="domain" description="CCHC-type" evidence="3">
    <location>
        <begin position="444"/>
        <end position="460"/>
    </location>
</feature>
<gene>
    <name evidence="4" type="primary">LOC125515756</name>
</gene>
<dbReference type="PANTHER" id="PTHR31669">
    <property type="entry name" value="PROTEIN FAR1-RELATED SEQUENCE 10-RELATED"/>
    <property type="match status" value="1"/>
</dbReference>
<evidence type="ECO:0000313" key="4">
    <source>
        <dbReference type="EnsemblPlants" id="TuG1812G0600001323.01.T01"/>
    </source>
</evidence>
<dbReference type="KEGG" id="tua:125513442"/>
<comment type="subcellular location">
    <subcellularLocation>
        <location evidence="1">Nucleus</location>
    </subcellularLocation>
</comment>
<accession>A0A8R7QQP2</accession>
<dbReference type="PANTHER" id="PTHR31669:SF307">
    <property type="entry name" value="PROTEIN FAR1-RELATED SEQUENCE"/>
    <property type="match status" value="1"/>
</dbReference>
<comment type="function">
    <text evidence="1">Putative transcription activator involved in regulating light control of development.</text>
</comment>
<sequence length="475" mass="54473">MPGTTHRWCKWHVLRKAKEHLGPHYTKRSDFRAALHKVVNEMLTVDEFEAAWADLLDRYKLHNNTFLIQIFEVMHKWAKPYFSGKFCAKQTSTQRSESANHLLKGYIPPACPMNLFVKQYSKFQFDREAEEGFQEKRTRLGGVVLRYNFPREEHASQVYTRTMFEMFGQALYHAVRYDVEEVERGTRYHVRHIEAEKREKWCREMHTVDVHEGGARYTGECGLFEHMGMLCCHDIKVLLHLGVRKIPSFHVMKRWTIDACDNLPLHLIHYQKDQGPPRLSSYRHTALHLTALEFVQLGDSNVDAFDRAMDILIAGKAELTVLAAIKDGKSLVDQTQVGESANPTMTMMADGAHQEDERSEMFISTECGLGSVSVGGDSRHPLSTLLAPDRKKQKGRPTTVRDKPGYEIKYARSRFCTVCREKGHKSTTCPRRGDLLKKPRKIPTCGNCGVAGHKKTSCFNPVLPFVKRPRDGPVE</sequence>